<evidence type="ECO:0000313" key="3">
    <source>
        <dbReference type="Proteomes" id="UP000241158"/>
    </source>
</evidence>
<dbReference type="EMBL" id="PGGN01000001">
    <property type="protein sequence ID" value="PSH59383.1"/>
    <property type="molecule type" value="Genomic_DNA"/>
</dbReference>
<dbReference type="AlphaFoldDB" id="A0A2P7AYW3"/>
<dbReference type="Gene3D" id="3.10.450.50">
    <property type="match status" value="1"/>
</dbReference>
<dbReference type="SUPFAM" id="SSF54427">
    <property type="entry name" value="NTF2-like"/>
    <property type="match status" value="1"/>
</dbReference>
<name>A0A2P7AYW3_9HYPH</name>
<feature type="chain" id="PRO_5015172031" description="SnoaL-like domain-containing protein" evidence="1">
    <location>
        <begin position="21"/>
        <end position="136"/>
    </location>
</feature>
<dbReference type="Proteomes" id="UP000241158">
    <property type="component" value="Unassembled WGS sequence"/>
</dbReference>
<comment type="caution">
    <text evidence="2">The sequence shown here is derived from an EMBL/GenBank/DDBJ whole genome shotgun (WGS) entry which is preliminary data.</text>
</comment>
<protein>
    <recommendedName>
        <fullName evidence="4">SnoaL-like domain-containing protein</fullName>
    </recommendedName>
</protein>
<gene>
    <name evidence="2" type="ORF">CU100_00870</name>
</gene>
<evidence type="ECO:0000313" key="2">
    <source>
        <dbReference type="EMBL" id="PSH59383.1"/>
    </source>
</evidence>
<reference evidence="3" key="1">
    <citation type="submission" date="2017-11" db="EMBL/GenBank/DDBJ databases">
        <authorList>
            <person name="Kuznetsova I."/>
            <person name="Sazanova A."/>
            <person name="Chirak E."/>
            <person name="Safronova V."/>
            <person name="Willems A."/>
        </authorList>
    </citation>
    <scope>NUCLEOTIDE SEQUENCE [LARGE SCALE GENOMIC DNA]</scope>
    <source>
        <strain evidence="3">PEPV15</strain>
    </source>
</reference>
<keyword evidence="1" id="KW-0732">Signal</keyword>
<dbReference type="RefSeq" id="WP_106714681.1">
    <property type="nucleotide sequence ID" value="NZ_JACHXT010000002.1"/>
</dbReference>
<sequence length="136" mass="15066">MARFMIMIAVILSVMRPGSADDAHNAIIEAWYSALGTADRSVFDKILADEATVILEDIDTIQTKDEFLASLDEWKNAVHNAKVRHRIGGVEGETTTVFVCYQFPANTTYTREIFNFRNGRVIESAQTSLGGACEGF</sequence>
<proteinExistence type="predicted"/>
<accession>A0A2P7AYW3</accession>
<dbReference type="InterPro" id="IPR032710">
    <property type="entry name" value="NTF2-like_dom_sf"/>
</dbReference>
<organism evidence="2 3">
    <name type="scientific">Phyllobacterium endophyticum</name>
    <dbReference type="NCBI Taxonomy" id="1149773"/>
    <lineage>
        <taxon>Bacteria</taxon>
        <taxon>Pseudomonadati</taxon>
        <taxon>Pseudomonadota</taxon>
        <taxon>Alphaproteobacteria</taxon>
        <taxon>Hyphomicrobiales</taxon>
        <taxon>Phyllobacteriaceae</taxon>
        <taxon>Phyllobacterium</taxon>
    </lineage>
</organism>
<keyword evidence="3" id="KW-1185">Reference proteome</keyword>
<feature type="signal peptide" evidence="1">
    <location>
        <begin position="1"/>
        <end position="20"/>
    </location>
</feature>
<evidence type="ECO:0008006" key="4">
    <source>
        <dbReference type="Google" id="ProtNLM"/>
    </source>
</evidence>
<evidence type="ECO:0000256" key="1">
    <source>
        <dbReference type="SAM" id="SignalP"/>
    </source>
</evidence>
<dbReference type="OrthoDB" id="8030579at2"/>